<dbReference type="EMBL" id="CADCVH010000044">
    <property type="protein sequence ID" value="CAA9454314.1"/>
    <property type="molecule type" value="Genomic_DNA"/>
</dbReference>
<feature type="region of interest" description="Disordered" evidence="1">
    <location>
        <begin position="21"/>
        <end position="66"/>
    </location>
</feature>
<dbReference type="AlphaFoldDB" id="A0A6J4QY68"/>
<gene>
    <name evidence="2" type="ORF">AVDCRST_MAG02-1341</name>
</gene>
<organism evidence="2">
    <name type="scientific">uncultured Rubrobacteraceae bacterium</name>
    <dbReference type="NCBI Taxonomy" id="349277"/>
    <lineage>
        <taxon>Bacteria</taxon>
        <taxon>Bacillati</taxon>
        <taxon>Actinomycetota</taxon>
        <taxon>Rubrobacteria</taxon>
        <taxon>Rubrobacterales</taxon>
        <taxon>Rubrobacteraceae</taxon>
        <taxon>environmental samples</taxon>
    </lineage>
</organism>
<evidence type="ECO:0000313" key="2">
    <source>
        <dbReference type="EMBL" id="CAA9454314.1"/>
    </source>
</evidence>
<evidence type="ECO:0000256" key="1">
    <source>
        <dbReference type="SAM" id="MobiDB-lite"/>
    </source>
</evidence>
<accession>A0A6J4QY68</accession>
<reference evidence="2" key="1">
    <citation type="submission" date="2020-02" db="EMBL/GenBank/DDBJ databases">
        <authorList>
            <person name="Meier V. D."/>
        </authorList>
    </citation>
    <scope>NUCLEOTIDE SEQUENCE</scope>
    <source>
        <strain evidence="2">AVDCRST_MAG02</strain>
    </source>
</reference>
<protein>
    <submittedName>
        <fullName evidence="2">Uncharacterized protein</fullName>
    </submittedName>
</protein>
<sequence>MHYLFDFWLVRDRHEELLREAARQPPRRQHAKGPSAPPSLAGGREEKVGPPRCFGDHPSASGRGEG</sequence>
<proteinExistence type="predicted"/>
<name>A0A6J4QY68_9ACTN</name>